<dbReference type="InterPro" id="IPR029056">
    <property type="entry name" value="Ribokinase-like"/>
</dbReference>
<dbReference type="InterPro" id="IPR011611">
    <property type="entry name" value="PfkB_dom"/>
</dbReference>
<accession>A0A9P9G4J8</accession>
<evidence type="ECO:0000313" key="2">
    <source>
        <dbReference type="EMBL" id="KAH7232103.1"/>
    </source>
</evidence>
<protein>
    <submittedName>
        <fullName evidence="2">Ribokinase-like protein</fullName>
    </submittedName>
</protein>
<comment type="caution">
    <text evidence="2">The sequence shown here is derived from an EMBL/GenBank/DDBJ whole genome shotgun (WGS) entry which is preliminary data.</text>
</comment>
<dbReference type="PANTHER" id="PTHR47098:SF1">
    <property type="entry name" value="PFKB FAMILY CARBOHYDRATE KINASE SUPERFAMILY (AFU_ORTHOLOGUE AFUA_4G09500)"/>
    <property type="match status" value="1"/>
</dbReference>
<name>A0A9P9G4J8_FUSSL</name>
<dbReference type="SUPFAM" id="SSF53613">
    <property type="entry name" value="Ribokinase-like"/>
    <property type="match status" value="1"/>
</dbReference>
<keyword evidence="3" id="KW-1185">Reference proteome</keyword>
<dbReference type="Proteomes" id="UP000736672">
    <property type="component" value="Unassembled WGS sequence"/>
</dbReference>
<organism evidence="2 3">
    <name type="scientific">Fusarium solani</name>
    <name type="common">Filamentous fungus</name>
    <dbReference type="NCBI Taxonomy" id="169388"/>
    <lineage>
        <taxon>Eukaryota</taxon>
        <taxon>Fungi</taxon>
        <taxon>Dikarya</taxon>
        <taxon>Ascomycota</taxon>
        <taxon>Pezizomycotina</taxon>
        <taxon>Sordariomycetes</taxon>
        <taxon>Hypocreomycetidae</taxon>
        <taxon>Hypocreales</taxon>
        <taxon>Nectriaceae</taxon>
        <taxon>Fusarium</taxon>
        <taxon>Fusarium solani species complex</taxon>
    </lineage>
</organism>
<dbReference type="EMBL" id="JAGTJS010000030">
    <property type="protein sequence ID" value="KAH7232103.1"/>
    <property type="molecule type" value="Genomic_DNA"/>
</dbReference>
<dbReference type="Pfam" id="PF00294">
    <property type="entry name" value="PfkB"/>
    <property type="match status" value="1"/>
</dbReference>
<dbReference type="PANTHER" id="PTHR47098">
    <property type="entry name" value="PROTEIN MAK32"/>
    <property type="match status" value="1"/>
</dbReference>
<sequence>MAESGSVQPQRNSPTFVSLGMVVLDEIRLPSRETLYNVPGGSGLYATLGARIIQSRFTSTSIGCIILAGYDFPESVVQTLSTWGLALQVKRVPNKLSTRGLLQYKDENFGLKEFQYVAPPLQPWPSDLDTSTLLNAQSFHFLAAPDNLVKHVISLSSLRNDHGLQRQHLIVWEPAPLSCNKEHLESHLQACCLVDAFSPNHLELEALVHGKFEATSPFSRELIRGYAQVFVNAGIGREGRGAIVVRCGEYGCLTMTNNEAFWLPPFYTAASPRTMDTTGAGNAFLGGFTVGLQTTNTLREAATLGTVAASFALEQIGLPQHVVASKLSAETWNGERVASRIAEFKERLRV</sequence>
<reference evidence="2" key="1">
    <citation type="journal article" date="2021" name="Nat. Commun.">
        <title>Genetic determinants of endophytism in the Arabidopsis root mycobiome.</title>
        <authorList>
            <person name="Mesny F."/>
            <person name="Miyauchi S."/>
            <person name="Thiergart T."/>
            <person name="Pickel B."/>
            <person name="Atanasova L."/>
            <person name="Karlsson M."/>
            <person name="Huettel B."/>
            <person name="Barry K.W."/>
            <person name="Haridas S."/>
            <person name="Chen C."/>
            <person name="Bauer D."/>
            <person name="Andreopoulos W."/>
            <person name="Pangilinan J."/>
            <person name="LaButti K."/>
            <person name="Riley R."/>
            <person name="Lipzen A."/>
            <person name="Clum A."/>
            <person name="Drula E."/>
            <person name="Henrissat B."/>
            <person name="Kohler A."/>
            <person name="Grigoriev I.V."/>
            <person name="Martin F.M."/>
            <person name="Hacquard S."/>
        </authorList>
    </citation>
    <scope>NUCLEOTIDE SEQUENCE</scope>
    <source>
        <strain evidence="2">FSSC 5 MPI-SDFR-AT-0091</strain>
    </source>
</reference>
<evidence type="ECO:0000259" key="1">
    <source>
        <dbReference type="Pfam" id="PF00294"/>
    </source>
</evidence>
<dbReference type="OrthoDB" id="497927at2759"/>
<dbReference type="AlphaFoldDB" id="A0A9P9G4J8"/>
<evidence type="ECO:0000313" key="3">
    <source>
        <dbReference type="Proteomes" id="UP000736672"/>
    </source>
</evidence>
<proteinExistence type="predicted"/>
<feature type="domain" description="Carbohydrate kinase PfkB" evidence="1">
    <location>
        <begin position="184"/>
        <end position="317"/>
    </location>
</feature>
<dbReference type="Gene3D" id="3.40.1190.20">
    <property type="match status" value="1"/>
</dbReference>
<gene>
    <name evidence="2" type="ORF">B0J15DRAFT_599429</name>
</gene>